<evidence type="ECO:0000313" key="1">
    <source>
        <dbReference type="EMBL" id="KAH3798794.1"/>
    </source>
</evidence>
<organism evidence="1 2">
    <name type="scientific">Dreissena polymorpha</name>
    <name type="common">Zebra mussel</name>
    <name type="synonym">Mytilus polymorpha</name>
    <dbReference type="NCBI Taxonomy" id="45954"/>
    <lineage>
        <taxon>Eukaryota</taxon>
        <taxon>Metazoa</taxon>
        <taxon>Spiralia</taxon>
        <taxon>Lophotrochozoa</taxon>
        <taxon>Mollusca</taxon>
        <taxon>Bivalvia</taxon>
        <taxon>Autobranchia</taxon>
        <taxon>Heteroconchia</taxon>
        <taxon>Euheterodonta</taxon>
        <taxon>Imparidentia</taxon>
        <taxon>Neoheterodontei</taxon>
        <taxon>Myida</taxon>
        <taxon>Dreissenoidea</taxon>
        <taxon>Dreissenidae</taxon>
        <taxon>Dreissena</taxon>
    </lineage>
</organism>
<reference evidence="1" key="1">
    <citation type="journal article" date="2019" name="bioRxiv">
        <title>The Genome of the Zebra Mussel, Dreissena polymorpha: A Resource for Invasive Species Research.</title>
        <authorList>
            <person name="McCartney M.A."/>
            <person name="Auch B."/>
            <person name="Kono T."/>
            <person name="Mallez S."/>
            <person name="Zhang Y."/>
            <person name="Obille A."/>
            <person name="Becker A."/>
            <person name="Abrahante J.E."/>
            <person name="Garbe J."/>
            <person name="Badalamenti J.P."/>
            <person name="Herman A."/>
            <person name="Mangelson H."/>
            <person name="Liachko I."/>
            <person name="Sullivan S."/>
            <person name="Sone E.D."/>
            <person name="Koren S."/>
            <person name="Silverstein K.A.T."/>
            <person name="Beckman K.B."/>
            <person name="Gohl D.M."/>
        </authorList>
    </citation>
    <scope>NUCLEOTIDE SEQUENCE</scope>
    <source>
        <strain evidence="1">Duluth1</strain>
        <tissue evidence="1">Whole animal</tissue>
    </source>
</reference>
<dbReference type="AlphaFoldDB" id="A0A9D4FJG1"/>
<comment type="caution">
    <text evidence="1">The sequence shown here is derived from an EMBL/GenBank/DDBJ whole genome shotgun (WGS) entry which is preliminary data.</text>
</comment>
<name>A0A9D4FJG1_DREPO</name>
<dbReference type="EMBL" id="JAIWYP010000007">
    <property type="protein sequence ID" value="KAH3798794.1"/>
    <property type="molecule type" value="Genomic_DNA"/>
</dbReference>
<sequence>MLFVYFSDCSKLTPILELINTQSTNLHGLSVLLEHLLEEIKSIQSNQGASVQSLKGSYNEHGAFMTEQMRVDIITTIDENQQNIHEEMFTRVLSILNEFDNSIVKTISEIKNEVISIQGSLTSSIHKCIGLQNDLLHFNEIIQKIGDNKELCFIASIKSKHIIQQALIVLGTSDKVLTVKRRSDHKVNIPSDSRTCWITAICVLADGDVLLADFRNDKVKVMNKNYKVVGHCDVYGTPFDMCQITTSEVAVTVGDGKINKVQFFTVKESQLVKCRKLQLHHACTGICHHQGDLFLCSGTALYKYSLCGKLICKLYEDGSAGLTQCLTGKNHD</sequence>
<dbReference type="Proteomes" id="UP000828390">
    <property type="component" value="Unassembled WGS sequence"/>
</dbReference>
<dbReference type="SUPFAM" id="SSF101898">
    <property type="entry name" value="NHL repeat"/>
    <property type="match status" value="1"/>
</dbReference>
<accession>A0A9D4FJG1</accession>
<reference evidence="1" key="2">
    <citation type="submission" date="2020-11" db="EMBL/GenBank/DDBJ databases">
        <authorList>
            <person name="McCartney M.A."/>
            <person name="Auch B."/>
            <person name="Kono T."/>
            <person name="Mallez S."/>
            <person name="Becker A."/>
            <person name="Gohl D.M."/>
            <person name="Silverstein K.A.T."/>
            <person name="Koren S."/>
            <person name="Bechman K.B."/>
            <person name="Herman A."/>
            <person name="Abrahante J.E."/>
            <person name="Garbe J."/>
        </authorList>
    </citation>
    <scope>NUCLEOTIDE SEQUENCE</scope>
    <source>
        <strain evidence="1">Duluth1</strain>
        <tissue evidence="1">Whole animal</tissue>
    </source>
</reference>
<keyword evidence="2" id="KW-1185">Reference proteome</keyword>
<proteinExistence type="predicted"/>
<evidence type="ECO:0000313" key="2">
    <source>
        <dbReference type="Proteomes" id="UP000828390"/>
    </source>
</evidence>
<protein>
    <submittedName>
        <fullName evidence="1">Uncharacterized protein</fullName>
    </submittedName>
</protein>
<gene>
    <name evidence="1" type="ORF">DPMN_152397</name>
</gene>